<organism evidence="1">
    <name type="scientific">Loa loa</name>
    <name type="common">Eye worm</name>
    <name type="synonym">Filaria loa</name>
    <dbReference type="NCBI Taxonomy" id="7209"/>
    <lineage>
        <taxon>Eukaryota</taxon>
        <taxon>Metazoa</taxon>
        <taxon>Ecdysozoa</taxon>
        <taxon>Nematoda</taxon>
        <taxon>Chromadorea</taxon>
        <taxon>Rhabditida</taxon>
        <taxon>Spirurina</taxon>
        <taxon>Spiruromorpha</taxon>
        <taxon>Filarioidea</taxon>
        <taxon>Onchocercidae</taxon>
        <taxon>Loa</taxon>
    </lineage>
</organism>
<dbReference type="OrthoDB" id="10334136at2759"/>
<reference evidence="1" key="1">
    <citation type="submission" date="2012-04" db="EMBL/GenBank/DDBJ databases">
        <title>The Genome Sequence of Loa loa.</title>
        <authorList>
            <consortium name="The Broad Institute Genome Sequencing Platform"/>
            <consortium name="Broad Institute Genome Sequencing Center for Infectious Disease"/>
            <person name="Nutman T.B."/>
            <person name="Fink D.L."/>
            <person name="Russ C."/>
            <person name="Young S."/>
            <person name="Zeng Q."/>
            <person name="Gargeya S."/>
            <person name="Alvarado L."/>
            <person name="Berlin A."/>
            <person name="Chapman S.B."/>
            <person name="Chen Z."/>
            <person name="Freedman E."/>
            <person name="Gellesch M."/>
            <person name="Goldberg J."/>
            <person name="Griggs A."/>
            <person name="Gujja S."/>
            <person name="Heilman E.R."/>
            <person name="Heiman D."/>
            <person name="Howarth C."/>
            <person name="Mehta T."/>
            <person name="Neiman D."/>
            <person name="Pearson M."/>
            <person name="Roberts A."/>
            <person name="Saif S."/>
            <person name="Shea T."/>
            <person name="Shenoy N."/>
            <person name="Sisk P."/>
            <person name="Stolte C."/>
            <person name="Sykes S."/>
            <person name="White J."/>
            <person name="Yandava C."/>
            <person name="Haas B."/>
            <person name="Henn M.R."/>
            <person name="Nusbaum C."/>
            <person name="Birren B."/>
        </authorList>
    </citation>
    <scope>NUCLEOTIDE SEQUENCE [LARGE SCALE GENOMIC DNA]</scope>
</reference>
<protein>
    <submittedName>
        <fullName evidence="1">Uncharacterized protein</fullName>
    </submittedName>
</protein>
<dbReference type="GeneID" id="9953271"/>
<name>A0A1S0TG67_LOALO</name>
<gene>
    <name evidence="1" type="ORF">LOAG_15777</name>
</gene>
<dbReference type="InParanoid" id="A0A1S0TG67"/>
<dbReference type="EMBL" id="JH714756">
    <property type="protein sequence ID" value="EFO12756.1"/>
    <property type="molecule type" value="Genomic_DNA"/>
</dbReference>
<sequence>MMYPYKLHEDFLFDPRVEQYMYVELFPLCQDFYYHELEQLVLTLADVNDYP</sequence>
<evidence type="ECO:0000313" key="1">
    <source>
        <dbReference type="EMBL" id="EFO12756.1"/>
    </source>
</evidence>
<dbReference type="RefSeq" id="XP_003151313.1">
    <property type="nucleotide sequence ID" value="XM_003151265.1"/>
</dbReference>
<proteinExistence type="predicted"/>
<dbReference type="AlphaFoldDB" id="A0A1S0TG67"/>
<dbReference type="KEGG" id="loa:LOAG_15777"/>
<feature type="non-terminal residue" evidence="1">
    <location>
        <position position="51"/>
    </location>
</feature>
<accession>A0A1S0TG67</accession>
<dbReference type="CTD" id="9953271"/>